<feature type="transmembrane region" description="Helical" evidence="8">
    <location>
        <begin position="138"/>
        <end position="157"/>
    </location>
</feature>
<evidence type="ECO:0000256" key="3">
    <source>
        <dbReference type="ARBA" id="ARBA00022448"/>
    </source>
</evidence>
<dbReference type="Pfam" id="PF00955">
    <property type="entry name" value="HCO3_cotransp"/>
    <property type="match status" value="1"/>
</dbReference>
<feature type="chain" id="PRO_5009192073" evidence="9">
    <location>
        <begin position="22"/>
        <end position="575"/>
    </location>
</feature>
<feature type="transmembrane region" description="Helical" evidence="8">
    <location>
        <begin position="348"/>
        <end position="365"/>
    </location>
</feature>
<comment type="subcellular location">
    <subcellularLocation>
        <location evidence="1">Cell membrane</location>
        <topology evidence="1">Multi-pass membrane protein</topology>
    </subcellularLocation>
</comment>
<feature type="transmembrane region" description="Helical" evidence="8">
    <location>
        <begin position="197"/>
        <end position="218"/>
    </location>
</feature>
<keyword evidence="5 8" id="KW-0812">Transmembrane</keyword>
<keyword evidence="7 8" id="KW-0472">Membrane</keyword>
<dbReference type="OrthoDB" id="429572at2759"/>
<feature type="transmembrane region" description="Helical" evidence="8">
    <location>
        <begin position="169"/>
        <end position="190"/>
    </location>
</feature>
<feature type="transmembrane region" description="Helical" evidence="8">
    <location>
        <begin position="397"/>
        <end position="418"/>
    </location>
</feature>
<feature type="transmembrane region" description="Helical" evidence="8">
    <location>
        <begin position="450"/>
        <end position="469"/>
    </location>
</feature>
<gene>
    <name evidence="11" type="primary">SCL4_5</name>
    <name evidence="11" type="ORF">FRACYDRAFT_291568</name>
</gene>
<evidence type="ECO:0000313" key="12">
    <source>
        <dbReference type="Proteomes" id="UP000095751"/>
    </source>
</evidence>
<keyword evidence="4" id="KW-1003">Cell membrane</keyword>
<dbReference type="InterPro" id="IPR011531">
    <property type="entry name" value="HCO3_transpt-like_TM_dom"/>
</dbReference>
<evidence type="ECO:0000256" key="7">
    <source>
        <dbReference type="ARBA" id="ARBA00023136"/>
    </source>
</evidence>
<name>A0A1E7EP27_9STRA</name>
<keyword evidence="9" id="KW-0732">Signal</keyword>
<feature type="transmembrane region" description="Helical" evidence="8">
    <location>
        <begin position="475"/>
        <end position="495"/>
    </location>
</feature>
<accession>A0A1E7EP27</accession>
<dbReference type="GO" id="GO:0005452">
    <property type="term" value="F:solute:inorganic anion antiporter activity"/>
    <property type="evidence" value="ECO:0007669"/>
    <property type="project" value="InterPro"/>
</dbReference>
<dbReference type="GO" id="GO:0005886">
    <property type="term" value="C:plasma membrane"/>
    <property type="evidence" value="ECO:0007669"/>
    <property type="project" value="UniProtKB-SubCell"/>
</dbReference>
<sequence length="575" mass="61717">MMTKSITTTIFLLCIVCFYSTQKITTSAFVSPIAASIQKPNRFAPLSPSTVMTKHILDVATKTTDSTSSSSSSSSLEPFLEGVKRDFGNRFPQYRSDIVDGINTQSLATVLFLFFACLAPAVGFGSVLGALTGNQMGVIEMVASTSLSGMLYAMFSAQPVQLVGPQGPVVSFIAAIFAISSSLQVPFLTLYAATGSVASLCLALFAVTSASNFVFNLTRWTDEIFSVLVSVLFLAQAVGDVSATFRSSTMTTTALLTLVTCLTTFGTALTLKNLPKTHYLTSSLRKNLANFAPAIGVVVGTLIARAARIRWGSFGALPALQLPSQFVTSTGRSWSLIPTVMTTVNSKLWLAAIPAGIAAAILLYLDQNITARLVNHPRFKQTKGKRTSVLDGMHGDMLVLAGLTAISSVFGLPFMVGAPTRSAAHVRALVEIDETSGDVKGTIENRVTGFSIHALIGLCAVATAPRYLLAKVPKAALSGIFLYLGFTSLQGLEFWDRIRGLFKDVVVEDKFQTVKRSKLTIFTIAQMMCVWTMMKVTNSKIGVISPVLIALLPLARWGLIKIRIVTEDDMKMLDD</sequence>
<feature type="transmembrane region" description="Helical" evidence="8">
    <location>
        <begin position="252"/>
        <end position="271"/>
    </location>
</feature>
<evidence type="ECO:0000256" key="1">
    <source>
        <dbReference type="ARBA" id="ARBA00004651"/>
    </source>
</evidence>
<evidence type="ECO:0000256" key="5">
    <source>
        <dbReference type="ARBA" id="ARBA00022692"/>
    </source>
</evidence>
<feature type="domain" description="Bicarbonate transporter-like transmembrane" evidence="10">
    <location>
        <begin position="248"/>
        <end position="575"/>
    </location>
</feature>
<dbReference type="AlphaFoldDB" id="A0A1E7EP27"/>
<evidence type="ECO:0000256" key="9">
    <source>
        <dbReference type="SAM" id="SignalP"/>
    </source>
</evidence>
<dbReference type="InParanoid" id="A0A1E7EP27"/>
<evidence type="ECO:0000259" key="10">
    <source>
        <dbReference type="Pfam" id="PF00955"/>
    </source>
</evidence>
<dbReference type="PRINTS" id="PR01231">
    <property type="entry name" value="HCO3TRNSPORT"/>
</dbReference>
<dbReference type="FunFam" id="1.10.287.570:FF:000001">
    <property type="entry name" value="Anion exchange protein"/>
    <property type="match status" value="1"/>
</dbReference>
<keyword evidence="6 8" id="KW-1133">Transmembrane helix</keyword>
<dbReference type="Proteomes" id="UP000095751">
    <property type="component" value="Unassembled WGS sequence"/>
</dbReference>
<evidence type="ECO:0000256" key="6">
    <source>
        <dbReference type="ARBA" id="ARBA00022989"/>
    </source>
</evidence>
<evidence type="ECO:0000256" key="4">
    <source>
        <dbReference type="ARBA" id="ARBA00022475"/>
    </source>
</evidence>
<feature type="transmembrane region" description="Helical" evidence="8">
    <location>
        <begin position="110"/>
        <end position="131"/>
    </location>
</feature>
<feature type="transmembrane region" description="Helical" evidence="8">
    <location>
        <begin position="543"/>
        <end position="562"/>
    </location>
</feature>
<feature type="transmembrane region" description="Helical" evidence="8">
    <location>
        <begin position="291"/>
        <end position="307"/>
    </location>
</feature>
<proteinExistence type="inferred from homology"/>
<keyword evidence="12" id="KW-1185">Reference proteome</keyword>
<reference evidence="11 12" key="1">
    <citation type="submission" date="2016-09" db="EMBL/GenBank/DDBJ databases">
        <title>Extensive genetic diversity and differential bi-allelic expression allows diatom success in the polar Southern Ocean.</title>
        <authorList>
            <consortium name="DOE Joint Genome Institute"/>
            <person name="Mock T."/>
            <person name="Otillar R.P."/>
            <person name="Strauss J."/>
            <person name="Dupont C."/>
            <person name="Frickenhaus S."/>
            <person name="Maumus F."/>
            <person name="Mcmullan M."/>
            <person name="Sanges R."/>
            <person name="Schmutz J."/>
            <person name="Toseland A."/>
            <person name="Valas R."/>
            <person name="Veluchamy A."/>
            <person name="Ward B.J."/>
            <person name="Allen A."/>
            <person name="Barry K."/>
            <person name="Falciatore A."/>
            <person name="Ferrante M."/>
            <person name="Fortunato A.E."/>
            <person name="Gloeckner G."/>
            <person name="Gruber A."/>
            <person name="Hipkin R."/>
            <person name="Janech M."/>
            <person name="Kroth P."/>
            <person name="Leese F."/>
            <person name="Lindquist E."/>
            <person name="Lyon B.R."/>
            <person name="Martin J."/>
            <person name="Mayer C."/>
            <person name="Parker M."/>
            <person name="Quesneville H."/>
            <person name="Raymond J."/>
            <person name="Uhlig C."/>
            <person name="Valentin K.U."/>
            <person name="Worden A.Z."/>
            <person name="Armbrust E.V."/>
            <person name="Bowler C."/>
            <person name="Green B."/>
            <person name="Moulton V."/>
            <person name="Van Oosterhout C."/>
            <person name="Grigoriev I."/>
        </authorList>
    </citation>
    <scope>NUCLEOTIDE SEQUENCE [LARGE SCALE GENOMIC DNA]</scope>
    <source>
        <strain evidence="11 12">CCMP1102</strain>
    </source>
</reference>
<evidence type="ECO:0000313" key="11">
    <source>
        <dbReference type="EMBL" id="OEU07625.1"/>
    </source>
</evidence>
<dbReference type="GO" id="GO:0050801">
    <property type="term" value="P:monoatomic ion homeostasis"/>
    <property type="evidence" value="ECO:0007669"/>
    <property type="project" value="TreeGrafter"/>
</dbReference>
<dbReference type="GO" id="GO:0006820">
    <property type="term" value="P:monoatomic anion transport"/>
    <property type="evidence" value="ECO:0007669"/>
    <property type="project" value="InterPro"/>
</dbReference>
<dbReference type="KEGG" id="fcy:FRACYDRAFT_291568"/>
<feature type="signal peptide" evidence="9">
    <location>
        <begin position="1"/>
        <end position="21"/>
    </location>
</feature>
<organism evidence="11 12">
    <name type="scientific">Fragilariopsis cylindrus CCMP1102</name>
    <dbReference type="NCBI Taxonomy" id="635003"/>
    <lineage>
        <taxon>Eukaryota</taxon>
        <taxon>Sar</taxon>
        <taxon>Stramenopiles</taxon>
        <taxon>Ochrophyta</taxon>
        <taxon>Bacillariophyta</taxon>
        <taxon>Bacillariophyceae</taxon>
        <taxon>Bacillariophycidae</taxon>
        <taxon>Bacillariales</taxon>
        <taxon>Bacillariaceae</taxon>
        <taxon>Fragilariopsis</taxon>
    </lineage>
</organism>
<dbReference type="InterPro" id="IPR003020">
    <property type="entry name" value="HCO3_transpt_euk"/>
</dbReference>
<dbReference type="EMBL" id="KV784385">
    <property type="protein sequence ID" value="OEU07625.1"/>
    <property type="molecule type" value="Genomic_DNA"/>
</dbReference>
<dbReference type="PANTHER" id="PTHR11453">
    <property type="entry name" value="ANION EXCHANGE PROTEIN"/>
    <property type="match status" value="1"/>
</dbReference>
<protein>
    <submittedName>
        <fullName evidence="11">Bicarbonate transporter</fullName>
    </submittedName>
</protein>
<evidence type="ECO:0000256" key="2">
    <source>
        <dbReference type="ARBA" id="ARBA00010993"/>
    </source>
</evidence>
<dbReference type="Gene3D" id="1.10.287.570">
    <property type="entry name" value="Helical hairpin bin"/>
    <property type="match status" value="1"/>
</dbReference>
<evidence type="ECO:0000256" key="8">
    <source>
        <dbReference type="SAM" id="Phobius"/>
    </source>
</evidence>
<comment type="similarity">
    <text evidence="2">Belongs to the anion exchanger (TC 2.A.31) family.</text>
</comment>
<keyword evidence="3" id="KW-0813">Transport</keyword>
<feature type="transmembrane region" description="Helical" evidence="8">
    <location>
        <begin position="224"/>
        <end position="245"/>
    </location>
</feature>
<dbReference type="PANTHER" id="PTHR11453:SF127">
    <property type="entry name" value="SOLUTE CARRIER FAMILY 4 MEMBER 11"/>
    <property type="match status" value="1"/>
</dbReference>